<evidence type="ECO:0000256" key="2">
    <source>
        <dbReference type="SAM" id="Phobius"/>
    </source>
</evidence>
<feature type="region of interest" description="Disordered" evidence="1">
    <location>
        <begin position="126"/>
        <end position="262"/>
    </location>
</feature>
<keyword evidence="2" id="KW-0812">Transmembrane</keyword>
<keyword evidence="2" id="KW-0472">Membrane</keyword>
<feature type="compositionally biased region" description="Basic and acidic residues" evidence="1">
    <location>
        <begin position="144"/>
        <end position="155"/>
    </location>
</feature>
<protein>
    <submittedName>
        <fullName evidence="3">Uncharacterized protein</fullName>
    </submittedName>
</protein>
<keyword evidence="4" id="KW-1185">Reference proteome</keyword>
<keyword evidence="2" id="KW-1133">Transmembrane helix</keyword>
<sequence length="262" mass="27242">MSSEFGPIGPPIFSSDRPWLWVLIPVGVVATLAGLAVWLHTRRRRRLHRLQQQQHEDGLPYNLRDTRHPRTTRCREGTGMATTREFPIPSSPSPPLMAAWAPPSQPATAATGVSSRTRAARFGGGFGARQQEGLNEFGEAPPPYEKRLSAGKGEKAAAAAAAAAAMPPRSDSGADADVDTDAAEMQSSTASPSLDTTTTAMTTPDSASSVVFHELPGSSPSPPPPPPAYPEPPTAASSSGSGGGGTDAAVVRPPSPALLPER</sequence>
<evidence type="ECO:0000313" key="3">
    <source>
        <dbReference type="EMBL" id="KAK3373542.1"/>
    </source>
</evidence>
<evidence type="ECO:0000256" key="1">
    <source>
        <dbReference type="SAM" id="MobiDB-lite"/>
    </source>
</evidence>
<feature type="compositionally biased region" description="Low complexity" evidence="1">
    <location>
        <begin position="191"/>
        <end position="209"/>
    </location>
</feature>
<comment type="caution">
    <text evidence="3">The sequence shown here is derived from an EMBL/GenBank/DDBJ whole genome shotgun (WGS) entry which is preliminary data.</text>
</comment>
<feature type="transmembrane region" description="Helical" evidence="2">
    <location>
        <begin position="20"/>
        <end position="39"/>
    </location>
</feature>
<reference evidence="3" key="2">
    <citation type="submission" date="2023-06" db="EMBL/GenBank/DDBJ databases">
        <authorList>
            <consortium name="Lawrence Berkeley National Laboratory"/>
            <person name="Haridas S."/>
            <person name="Hensen N."/>
            <person name="Bonometti L."/>
            <person name="Westerberg I."/>
            <person name="Brannstrom I.O."/>
            <person name="Guillou S."/>
            <person name="Cros-Aarteil S."/>
            <person name="Calhoun S."/>
            <person name="Kuo A."/>
            <person name="Mondo S."/>
            <person name="Pangilinan J."/>
            <person name="Riley R."/>
            <person name="Labutti K."/>
            <person name="Andreopoulos B."/>
            <person name="Lipzen A."/>
            <person name="Chen C."/>
            <person name="Yanf M."/>
            <person name="Daum C."/>
            <person name="Ng V."/>
            <person name="Clum A."/>
            <person name="Steindorff A."/>
            <person name="Ohm R."/>
            <person name="Martin F."/>
            <person name="Silar P."/>
            <person name="Natvig D."/>
            <person name="Lalanne C."/>
            <person name="Gautier V."/>
            <person name="Ament-Velasquez S.L."/>
            <person name="Kruys A."/>
            <person name="Hutchinson M.I."/>
            <person name="Powell A.J."/>
            <person name="Barry K."/>
            <person name="Miller A.N."/>
            <person name="Grigoriev I.V."/>
            <person name="Debuchy R."/>
            <person name="Gladieux P."/>
            <person name="Thoren M.H."/>
            <person name="Johannesson H."/>
        </authorList>
    </citation>
    <scope>NUCLEOTIDE SEQUENCE</scope>
    <source>
        <strain evidence="3">CBS 958.72</strain>
    </source>
</reference>
<feature type="compositionally biased region" description="Pro residues" evidence="1">
    <location>
        <begin position="253"/>
        <end position="262"/>
    </location>
</feature>
<gene>
    <name evidence="3" type="ORF">B0T24DRAFT_266872</name>
</gene>
<proteinExistence type="predicted"/>
<name>A0AAE0N7D9_9PEZI</name>
<reference evidence="3" key="1">
    <citation type="journal article" date="2023" name="Mol. Phylogenet. Evol.">
        <title>Genome-scale phylogeny and comparative genomics of the fungal order Sordariales.</title>
        <authorList>
            <person name="Hensen N."/>
            <person name="Bonometti L."/>
            <person name="Westerberg I."/>
            <person name="Brannstrom I.O."/>
            <person name="Guillou S."/>
            <person name="Cros-Aarteil S."/>
            <person name="Calhoun S."/>
            <person name="Haridas S."/>
            <person name="Kuo A."/>
            <person name="Mondo S."/>
            <person name="Pangilinan J."/>
            <person name="Riley R."/>
            <person name="LaButti K."/>
            <person name="Andreopoulos B."/>
            <person name="Lipzen A."/>
            <person name="Chen C."/>
            <person name="Yan M."/>
            <person name="Daum C."/>
            <person name="Ng V."/>
            <person name="Clum A."/>
            <person name="Steindorff A."/>
            <person name="Ohm R.A."/>
            <person name="Martin F."/>
            <person name="Silar P."/>
            <person name="Natvig D.O."/>
            <person name="Lalanne C."/>
            <person name="Gautier V."/>
            <person name="Ament-Velasquez S.L."/>
            <person name="Kruys A."/>
            <person name="Hutchinson M.I."/>
            <person name="Powell A.J."/>
            <person name="Barry K."/>
            <person name="Miller A.N."/>
            <person name="Grigoriev I.V."/>
            <person name="Debuchy R."/>
            <person name="Gladieux P."/>
            <person name="Hiltunen Thoren M."/>
            <person name="Johannesson H."/>
        </authorList>
    </citation>
    <scope>NUCLEOTIDE SEQUENCE</scope>
    <source>
        <strain evidence="3">CBS 958.72</strain>
    </source>
</reference>
<feature type="compositionally biased region" description="Pro residues" evidence="1">
    <location>
        <begin position="219"/>
        <end position="233"/>
    </location>
</feature>
<dbReference type="EMBL" id="JAULSN010000004">
    <property type="protein sequence ID" value="KAK3373542.1"/>
    <property type="molecule type" value="Genomic_DNA"/>
</dbReference>
<accession>A0AAE0N7D9</accession>
<dbReference type="Proteomes" id="UP001287356">
    <property type="component" value="Unassembled WGS sequence"/>
</dbReference>
<evidence type="ECO:0000313" key="4">
    <source>
        <dbReference type="Proteomes" id="UP001287356"/>
    </source>
</evidence>
<dbReference type="AlphaFoldDB" id="A0AAE0N7D9"/>
<organism evidence="3 4">
    <name type="scientific">Lasiosphaeria ovina</name>
    <dbReference type="NCBI Taxonomy" id="92902"/>
    <lineage>
        <taxon>Eukaryota</taxon>
        <taxon>Fungi</taxon>
        <taxon>Dikarya</taxon>
        <taxon>Ascomycota</taxon>
        <taxon>Pezizomycotina</taxon>
        <taxon>Sordariomycetes</taxon>
        <taxon>Sordariomycetidae</taxon>
        <taxon>Sordariales</taxon>
        <taxon>Lasiosphaeriaceae</taxon>
        <taxon>Lasiosphaeria</taxon>
    </lineage>
</organism>
<feature type="compositionally biased region" description="Low complexity" evidence="1">
    <location>
        <begin position="156"/>
        <end position="165"/>
    </location>
</feature>